<sequence length="287" mass="32581">MSAADIMEHLQRKMISGEITSFKDAVELRKRLEENGGEVIDPDEPISIPTELPACAEGKRPVPNAILRSALFGIVAKGARKYEQRVLKAAVNGITVKFTGQQLDQSDLDVWLGCLQFLKKAPAGTQVYFSMYGFLKHLGRNTGKSDREWLRNSLTRLSACLIELGDGLHFYNGHLINDYYRNEVEGEYVLTLNPKILSFFSSELWTGLDLDKRRQLKGKTLSQWLHGFYSTHSSPHPYKVETLKRLCGSEADLKEFRRMLKKALSDLSRATEWICWIDENGLANVKK</sequence>
<evidence type="ECO:0000313" key="1">
    <source>
        <dbReference type="EMBL" id="PJG59465.1"/>
    </source>
</evidence>
<dbReference type="AlphaFoldDB" id="A0A2H9U601"/>
<name>A0A2H9U601_9GAMM</name>
<gene>
    <name evidence="1" type="ORF">CUC53_07135</name>
</gene>
<organism evidence="1 2">
    <name type="scientific">Aeromonas cavernicola</name>
    <dbReference type="NCBI Taxonomy" id="1006623"/>
    <lineage>
        <taxon>Bacteria</taxon>
        <taxon>Pseudomonadati</taxon>
        <taxon>Pseudomonadota</taxon>
        <taxon>Gammaproteobacteria</taxon>
        <taxon>Aeromonadales</taxon>
        <taxon>Aeromonadaceae</taxon>
        <taxon>Aeromonas</taxon>
    </lineage>
</organism>
<protein>
    <recommendedName>
        <fullName evidence="3">TrfA family protein</fullName>
    </recommendedName>
</protein>
<comment type="caution">
    <text evidence="1">The sequence shown here is derived from an EMBL/GenBank/DDBJ whole genome shotgun (WGS) entry which is preliminary data.</text>
</comment>
<proteinExistence type="predicted"/>
<dbReference type="EMBL" id="PGGC01000063">
    <property type="protein sequence ID" value="PJG59465.1"/>
    <property type="molecule type" value="Genomic_DNA"/>
</dbReference>
<reference evidence="1 2" key="1">
    <citation type="submission" date="2017-11" db="EMBL/GenBank/DDBJ databases">
        <title>Draft genome sequence of environmental isolate Aeromonas cavernicola sp. nov. MDC 2508.</title>
        <authorList>
            <person name="Colston S.M."/>
            <person name="Navarro A."/>
            <person name="Martinez-Murcia A.J."/>
            <person name="Graf J."/>
        </authorList>
    </citation>
    <scope>NUCLEOTIDE SEQUENCE [LARGE SCALE GENOMIC DNA]</scope>
    <source>
        <strain evidence="1 2">MDC 2508</strain>
    </source>
</reference>
<dbReference type="Pfam" id="PF07042">
    <property type="entry name" value="TrfA"/>
    <property type="match status" value="1"/>
</dbReference>
<dbReference type="RefSeq" id="WP_100293516.1">
    <property type="nucleotide sequence ID" value="NZ_PGGC01000063.1"/>
</dbReference>
<dbReference type="InterPro" id="IPR010751">
    <property type="entry name" value="TrfA"/>
</dbReference>
<accession>A0A2H9U601</accession>
<evidence type="ECO:0008006" key="3">
    <source>
        <dbReference type="Google" id="ProtNLM"/>
    </source>
</evidence>
<dbReference type="OrthoDB" id="8481003at2"/>
<evidence type="ECO:0000313" key="2">
    <source>
        <dbReference type="Proteomes" id="UP000235861"/>
    </source>
</evidence>
<keyword evidence="2" id="KW-1185">Reference proteome</keyword>
<dbReference type="Proteomes" id="UP000235861">
    <property type="component" value="Unassembled WGS sequence"/>
</dbReference>